<comment type="similarity">
    <text evidence="1">Belongs to the type-B carboxylesterase/lipase family.</text>
</comment>
<organism evidence="3 4">
    <name type="scientific">Intoshia linei</name>
    <dbReference type="NCBI Taxonomy" id="1819745"/>
    <lineage>
        <taxon>Eukaryota</taxon>
        <taxon>Metazoa</taxon>
        <taxon>Spiralia</taxon>
        <taxon>Lophotrochozoa</taxon>
        <taxon>Mesozoa</taxon>
        <taxon>Orthonectida</taxon>
        <taxon>Rhopaluridae</taxon>
        <taxon>Intoshia</taxon>
    </lineage>
</organism>
<dbReference type="InterPro" id="IPR051093">
    <property type="entry name" value="Neuroligin/BSAL"/>
</dbReference>
<comment type="caution">
    <text evidence="3">The sequence shown here is derived from an EMBL/GenBank/DDBJ whole genome shotgun (WGS) entry which is preliminary data.</text>
</comment>
<dbReference type="Proteomes" id="UP000078046">
    <property type="component" value="Unassembled WGS sequence"/>
</dbReference>
<gene>
    <name evidence="3" type="ORF">A3Q56_08188</name>
</gene>
<dbReference type="EMBL" id="LWCA01002116">
    <property type="protein sequence ID" value="OAF64113.1"/>
    <property type="molecule type" value="Genomic_DNA"/>
</dbReference>
<evidence type="ECO:0000256" key="1">
    <source>
        <dbReference type="ARBA" id="ARBA00005964"/>
    </source>
</evidence>
<evidence type="ECO:0000259" key="2">
    <source>
        <dbReference type="Pfam" id="PF00135"/>
    </source>
</evidence>
<dbReference type="AlphaFoldDB" id="A0A177ARW3"/>
<accession>A0A177ARW3</accession>
<dbReference type="PANTHER" id="PTHR43903">
    <property type="entry name" value="NEUROLIGIN"/>
    <property type="match status" value="1"/>
</dbReference>
<protein>
    <recommendedName>
        <fullName evidence="2">Carboxylesterase type B domain-containing protein</fullName>
    </recommendedName>
</protein>
<dbReference type="InterPro" id="IPR002018">
    <property type="entry name" value="CarbesteraseB"/>
</dbReference>
<proteinExistence type="inferred from homology"/>
<keyword evidence="4" id="KW-1185">Reference proteome</keyword>
<sequence length="289" mass="34454">MSGSDTSPTSYNDPFGGAEKYFWQLAKLSKCPFMKLQVFQTLNCLRNIPWKKLVQYDKIISTNKTNGIFSYPWSPAVDNWTMQRKDKISPSLIESRYIYKTGQIYNKEIPLLAGINWNDGLETINRIVSEFNYGNIKNLYNYIFTKMVNEYQPLNYLNSSNYFTESLKFRYTYWSNVKNKTAQIENFIQFITDWKFGAPIDDMINRIYEHNKNTSIYRYVFDYQSWQDKTPELYSRSESSILPYALGFPLFNWTTFDVSNIALPYEYDGRDRNMSRKIIFMWNNFTYYG</sequence>
<evidence type="ECO:0000313" key="3">
    <source>
        <dbReference type="EMBL" id="OAF64113.1"/>
    </source>
</evidence>
<name>A0A177ARW3_9BILA</name>
<reference evidence="3 4" key="1">
    <citation type="submission" date="2016-04" db="EMBL/GenBank/DDBJ databases">
        <title>The genome of Intoshia linei affirms orthonectids as highly simplified spiralians.</title>
        <authorList>
            <person name="Mikhailov K.V."/>
            <person name="Slusarev G.S."/>
            <person name="Nikitin M.A."/>
            <person name="Logacheva M.D."/>
            <person name="Penin A."/>
            <person name="Aleoshin V."/>
            <person name="Panchin Y.V."/>
        </authorList>
    </citation>
    <scope>NUCLEOTIDE SEQUENCE [LARGE SCALE GENOMIC DNA]</scope>
    <source>
        <strain evidence="3">Intl2013</strain>
        <tissue evidence="3">Whole animal</tissue>
    </source>
</reference>
<dbReference type="Gene3D" id="3.40.50.1820">
    <property type="entry name" value="alpha/beta hydrolase"/>
    <property type="match status" value="1"/>
</dbReference>
<dbReference type="InterPro" id="IPR029058">
    <property type="entry name" value="AB_hydrolase_fold"/>
</dbReference>
<evidence type="ECO:0000313" key="4">
    <source>
        <dbReference type="Proteomes" id="UP000078046"/>
    </source>
</evidence>
<dbReference type="SUPFAM" id="SSF53474">
    <property type="entry name" value="alpha/beta-Hydrolases"/>
    <property type="match status" value="1"/>
</dbReference>
<dbReference type="Pfam" id="PF00135">
    <property type="entry name" value="COesterase"/>
    <property type="match status" value="1"/>
</dbReference>
<feature type="domain" description="Carboxylesterase type B" evidence="2">
    <location>
        <begin position="1"/>
        <end position="289"/>
    </location>
</feature>